<dbReference type="SUPFAM" id="SSF49749">
    <property type="entry name" value="Group II dsDNA viruses VP"/>
    <property type="match status" value="1"/>
</dbReference>
<dbReference type="InterPro" id="IPR031654">
    <property type="entry name" value="Capsid_N"/>
</dbReference>
<dbReference type="Gene3D" id="2.70.9.20">
    <property type="entry name" value="Major capsid protein Vp54"/>
    <property type="match status" value="1"/>
</dbReference>
<feature type="domain" description="Major capsid protein N-terminal" evidence="1">
    <location>
        <begin position="30"/>
        <end position="225"/>
    </location>
</feature>
<accession>A0A6C0K818</accession>
<dbReference type="Gene3D" id="2.70.9.10">
    <property type="entry name" value="Adenovirus Type 2 Hexon, domain 4"/>
    <property type="match status" value="1"/>
</dbReference>
<protein>
    <recommendedName>
        <fullName evidence="1">Major capsid protein N-terminal domain-containing protein</fullName>
    </recommendedName>
</protein>
<proteinExistence type="predicted"/>
<sequence length="537" mass="60122">MVASLLKVISTGVQDERLQPPKDQPSLDSFQKVFIKAGRYGTQWIRVDFDTLPNFGTSAVARLPVHGELIGRVYLVTMMPDISTQQLKAKAAAVAAGSTFAGPYFSWTNSLGHALINEASLSIGGSLLDAIPGALMEIIDEFQTPIEKVVEANRQLCRADNGFNQQSFGVNTTSQKVVTPLPFWFCRDDPASALPIDALSVDEVRITISYNPINALYYTNSRLQNLNTTYNGQPIPSIIASSLVNPQANSVVAGGNLWPLEGAKFYKTSASGYVLGGLNPTLYSQPLVTEIPGVSMPTQMTIPEAYLLVEYIYLDKPEANRFRIADIQTPIVQHYEFDPVDNQSNTFMRTQLFVPNPTRDLFFYCNRYEAPSYNAPFLATRDLSNNLYPNGPWWPDASGLDQRFYGPSLRPGFSTRDSEPIRWLSLTYEETLTRYSTENVALFRSLIPSMEQRKAPWVNRYFYNLPFGLQNGLRPISLPAGEANLDKVQHTQLALAFHGQTQNINDDFTNRYITHIYAQTYNILRIYGGRATTLFSY</sequence>
<organism evidence="2">
    <name type="scientific">viral metagenome</name>
    <dbReference type="NCBI Taxonomy" id="1070528"/>
    <lineage>
        <taxon>unclassified sequences</taxon>
        <taxon>metagenomes</taxon>
        <taxon>organismal metagenomes</taxon>
    </lineage>
</organism>
<name>A0A6C0K818_9ZZZZ</name>
<evidence type="ECO:0000313" key="2">
    <source>
        <dbReference type="EMBL" id="QHU14182.1"/>
    </source>
</evidence>
<dbReference type="Pfam" id="PF16903">
    <property type="entry name" value="Capsid_N"/>
    <property type="match status" value="1"/>
</dbReference>
<evidence type="ECO:0000259" key="1">
    <source>
        <dbReference type="Pfam" id="PF16903"/>
    </source>
</evidence>
<dbReference type="InterPro" id="IPR016112">
    <property type="entry name" value="VP_dsDNA_II"/>
</dbReference>
<dbReference type="AlphaFoldDB" id="A0A6C0K818"/>
<dbReference type="InterPro" id="IPR038519">
    <property type="entry name" value="MCP_C_sf"/>
</dbReference>
<reference evidence="2" key="1">
    <citation type="journal article" date="2020" name="Nature">
        <title>Giant virus diversity and host interactions through global metagenomics.</title>
        <authorList>
            <person name="Schulz F."/>
            <person name="Roux S."/>
            <person name="Paez-Espino D."/>
            <person name="Jungbluth S."/>
            <person name="Walsh D.A."/>
            <person name="Denef V.J."/>
            <person name="McMahon K.D."/>
            <person name="Konstantinidis K.T."/>
            <person name="Eloe-Fadrosh E.A."/>
            <person name="Kyrpides N.C."/>
            <person name="Woyke T."/>
        </authorList>
    </citation>
    <scope>NUCLEOTIDE SEQUENCE</scope>
    <source>
        <strain evidence="2">GVMAG-S-1101182-85</strain>
    </source>
</reference>
<dbReference type="EMBL" id="MN740832">
    <property type="protein sequence ID" value="QHU14182.1"/>
    <property type="molecule type" value="Genomic_DNA"/>
</dbReference>